<dbReference type="Gene3D" id="1.20.58.2180">
    <property type="match status" value="1"/>
</dbReference>
<dbReference type="InterPro" id="IPR050902">
    <property type="entry name" value="ABC_Transporter_SBP"/>
</dbReference>
<accession>A0A1D8UQF2</accession>
<dbReference type="RefSeq" id="WP_083278254.1">
    <property type="nucleotide sequence ID" value="NZ_BJVW01000004.1"/>
</dbReference>
<dbReference type="InterPro" id="IPR002491">
    <property type="entry name" value="ABC_transptr_periplasmic_BD"/>
</dbReference>
<dbReference type="Gene3D" id="3.40.50.1980">
    <property type="entry name" value="Nitrogenase molybdenum iron protein domain"/>
    <property type="match status" value="2"/>
</dbReference>
<evidence type="ECO:0000313" key="1">
    <source>
        <dbReference type="EMBL" id="AOX15868.1"/>
    </source>
</evidence>
<dbReference type="SUPFAM" id="SSF53807">
    <property type="entry name" value="Helical backbone' metal receptor"/>
    <property type="match status" value="1"/>
</dbReference>
<gene>
    <name evidence="1" type="ORF">A0U89_00560</name>
</gene>
<dbReference type="Proteomes" id="UP000179145">
    <property type="component" value="Chromosome"/>
</dbReference>
<proteinExistence type="predicted"/>
<reference evidence="1 2" key="1">
    <citation type="journal article" date="2016" name="Microb. Cell Fact.">
        <title>Dissection of exopolysaccharide biosynthesis in Kozakia baliensis.</title>
        <authorList>
            <person name="Brandt J.U."/>
            <person name="Jakob F."/>
            <person name="Behr J."/>
            <person name="Geissler A.J."/>
            <person name="Vogel R.F."/>
        </authorList>
    </citation>
    <scope>NUCLEOTIDE SEQUENCE [LARGE SCALE GENOMIC DNA]</scope>
    <source>
        <strain evidence="1 2">DSM 14400</strain>
    </source>
</reference>
<dbReference type="Pfam" id="PF01497">
    <property type="entry name" value="Peripla_BP_2"/>
    <property type="match status" value="1"/>
</dbReference>
<dbReference type="STRING" id="153496.A0U89_00560"/>
<dbReference type="OrthoDB" id="9775594at2"/>
<dbReference type="AlphaFoldDB" id="A0A1D8UQF2"/>
<dbReference type="PROSITE" id="PS50983">
    <property type="entry name" value="FE_B12_PBP"/>
    <property type="match status" value="1"/>
</dbReference>
<dbReference type="PANTHER" id="PTHR30535:SF34">
    <property type="entry name" value="MOLYBDATE-BINDING PROTEIN MOLA"/>
    <property type="match status" value="1"/>
</dbReference>
<protein>
    <submittedName>
        <fullName evidence="1">Iron ABC transporter substrate-binding protein</fullName>
    </submittedName>
</protein>
<keyword evidence="2" id="KW-1185">Reference proteome</keyword>
<sequence>MKALLRGAMAVLWVPAFAWAAPPQRIVDAWYAHNATLLMLGASDRVVATVVTPQRFPWMYRVAPMLKKAEIINTTSVNAEELLRLQSDLVFVPTSLHAASALRAVGLNVAEEGFDRFEGLLDCVSSTAELLQDEQAKSQAQAYRTAFTQALAQSGEGRNAPAPRVLHIASLHPLQIDGDQSIIDQWIRHAGGVNAAQGVHGNKRPVTIEQILVWNPDIVILGADAGDTALLTQDPLWQRVKAVQDRRVYRNPAGVFNWDRYSPELLLQLEWSREIIQGGKVDRPAMIARIRDFYRRFYSYDLGDADATRILDAEPPIAKNG</sequence>
<organism evidence="1 2">
    <name type="scientific">Kozakia baliensis</name>
    <dbReference type="NCBI Taxonomy" id="153496"/>
    <lineage>
        <taxon>Bacteria</taxon>
        <taxon>Pseudomonadati</taxon>
        <taxon>Pseudomonadota</taxon>
        <taxon>Alphaproteobacteria</taxon>
        <taxon>Acetobacterales</taxon>
        <taxon>Acetobacteraceae</taxon>
        <taxon>Kozakia</taxon>
    </lineage>
</organism>
<dbReference type="PANTHER" id="PTHR30535">
    <property type="entry name" value="VITAMIN B12-BINDING PROTEIN"/>
    <property type="match status" value="1"/>
</dbReference>
<dbReference type="KEGG" id="kba:A0U89_00560"/>
<dbReference type="eggNOG" id="COG0614">
    <property type="taxonomic scope" value="Bacteria"/>
</dbReference>
<evidence type="ECO:0000313" key="2">
    <source>
        <dbReference type="Proteomes" id="UP000179145"/>
    </source>
</evidence>
<name>A0A1D8UQF2_9PROT</name>
<dbReference type="EMBL" id="CP014674">
    <property type="protein sequence ID" value="AOX15868.1"/>
    <property type="molecule type" value="Genomic_DNA"/>
</dbReference>